<dbReference type="Proteomes" id="UP000237438">
    <property type="component" value="Unassembled WGS sequence"/>
</dbReference>
<dbReference type="AlphaFoldDB" id="A0A2S4PK97"/>
<reference evidence="2 3" key="1">
    <citation type="submission" date="2017-10" db="EMBL/GenBank/DDBJ databases">
        <title>Development of genomic resources for the powdery mildew, Erysiphe pulchra.</title>
        <authorList>
            <person name="Wadl P.A."/>
            <person name="Mack B.M."/>
            <person name="Moore G."/>
            <person name="Beltz S.B."/>
        </authorList>
    </citation>
    <scope>NUCLEOTIDE SEQUENCE [LARGE SCALE GENOMIC DNA]</scope>
    <source>
        <strain evidence="2">Cflorida</strain>
    </source>
</reference>
<evidence type="ECO:0000313" key="3">
    <source>
        <dbReference type="Proteomes" id="UP000237438"/>
    </source>
</evidence>
<feature type="non-terminal residue" evidence="2">
    <location>
        <position position="178"/>
    </location>
</feature>
<comment type="caution">
    <text evidence="2">The sequence shown here is derived from an EMBL/GenBank/DDBJ whole genome shotgun (WGS) entry which is preliminary data.</text>
</comment>
<sequence>RPANTSPPNLVIPPTTLSPSPTVPPPPLQTQSRLNGPVTYRRILEPVLPSKRAAPDVVDLATSNQTIEVDQAQQYLPREFAEIFAARQRQEHACTVASIQKGEEREMAKSVQAYLRNAISKFAISDEIPSVPKILAETNTKLAPGKFENKYTKEAKYASYSAGCSSIKISTHSRNPSP</sequence>
<gene>
    <name evidence="2" type="ORF">EPUL_004971</name>
</gene>
<feature type="non-terminal residue" evidence="2">
    <location>
        <position position="1"/>
    </location>
</feature>
<evidence type="ECO:0000256" key="1">
    <source>
        <dbReference type="SAM" id="MobiDB-lite"/>
    </source>
</evidence>
<protein>
    <submittedName>
        <fullName evidence="2">Uncharacterized protein</fullName>
    </submittedName>
</protein>
<accession>A0A2S4PK97</accession>
<dbReference type="EMBL" id="PEDP01002783">
    <property type="protein sequence ID" value="POS82461.1"/>
    <property type="molecule type" value="Genomic_DNA"/>
</dbReference>
<keyword evidence="3" id="KW-1185">Reference proteome</keyword>
<evidence type="ECO:0000313" key="2">
    <source>
        <dbReference type="EMBL" id="POS82461.1"/>
    </source>
</evidence>
<feature type="region of interest" description="Disordered" evidence="1">
    <location>
        <begin position="1"/>
        <end position="33"/>
    </location>
</feature>
<organism evidence="2 3">
    <name type="scientific">Erysiphe pulchra</name>
    <dbReference type="NCBI Taxonomy" id="225359"/>
    <lineage>
        <taxon>Eukaryota</taxon>
        <taxon>Fungi</taxon>
        <taxon>Dikarya</taxon>
        <taxon>Ascomycota</taxon>
        <taxon>Pezizomycotina</taxon>
        <taxon>Leotiomycetes</taxon>
        <taxon>Erysiphales</taxon>
        <taxon>Erysiphaceae</taxon>
        <taxon>Erysiphe</taxon>
    </lineage>
</organism>
<proteinExistence type="predicted"/>
<name>A0A2S4PK97_9PEZI</name>